<dbReference type="NCBIfam" id="NF003392">
    <property type="entry name" value="PRK04542.1"/>
    <property type="match status" value="1"/>
</dbReference>
<dbReference type="SUPFAM" id="SSF50249">
    <property type="entry name" value="Nucleic acid-binding proteins"/>
    <property type="match status" value="2"/>
</dbReference>
<reference evidence="4" key="1">
    <citation type="submission" date="2018-05" db="EMBL/GenBank/DDBJ databases">
        <authorList>
            <person name="Lanie J.A."/>
            <person name="Ng W.-L."/>
            <person name="Kazmierczak K.M."/>
            <person name="Andrzejewski T.M."/>
            <person name="Davidsen T.M."/>
            <person name="Wayne K.J."/>
            <person name="Tettelin H."/>
            <person name="Glass J.I."/>
            <person name="Rusch D."/>
            <person name="Podicherti R."/>
            <person name="Tsui H.-C.T."/>
            <person name="Winkler M.E."/>
        </authorList>
    </citation>
    <scope>NUCLEOTIDE SEQUENCE</scope>
</reference>
<dbReference type="GO" id="GO:0003746">
    <property type="term" value="F:translation elongation factor activity"/>
    <property type="evidence" value="ECO:0007669"/>
    <property type="project" value="InterPro"/>
</dbReference>
<evidence type="ECO:0008006" key="5">
    <source>
        <dbReference type="Google" id="ProtNLM"/>
    </source>
</evidence>
<feature type="domain" description="Elongation factor P C-terminal" evidence="2">
    <location>
        <begin position="132"/>
        <end position="187"/>
    </location>
</feature>
<dbReference type="Gene3D" id="2.40.50.140">
    <property type="entry name" value="Nucleic acid-binding proteins"/>
    <property type="match status" value="2"/>
</dbReference>
<evidence type="ECO:0000259" key="3">
    <source>
        <dbReference type="SMART" id="SM01185"/>
    </source>
</evidence>
<dbReference type="InterPro" id="IPR020599">
    <property type="entry name" value="Transl_elong_fac_P/YeiP"/>
</dbReference>
<dbReference type="PANTHER" id="PTHR30053">
    <property type="entry name" value="ELONGATION FACTOR P"/>
    <property type="match status" value="1"/>
</dbReference>
<dbReference type="InterPro" id="IPR001059">
    <property type="entry name" value="Transl_elong_P/YeiP_cen"/>
</dbReference>
<gene>
    <name evidence="4" type="ORF">METZ01_LOCUS268879</name>
</gene>
<proteinExistence type="inferred from homology"/>
<dbReference type="Pfam" id="PF01132">
    <property type="entry name" value="EFP"/>
    <property type="match status" value="1"/>
</dbReference>
<dbReference type="SMART" id="SM00841">
    <property type="entry name" value="Elong-fact-P_C"/>
    <property type="match status" value="1"/>
</dbReference>
<dbReference type="GO" id="GO:0005829">
    <property type="term" value="C:cytosol"/>
    <property type="evidence" value="ECO:0007669"/>
    <property type="project" value="UniProtKB-ARBA"/>
</dbReference>
<dbReference type="InterPro" id="IPR013185">
    <property type="entry name" value="Transl_elong_KOW-like"/>
</dbReference>
<evidence type="ECO:0000313" key="4">
    <source>
        <dbReference type="EMBL" id="SVC16025.1"/>
    </source>
</evidence>
<dbReference type="PIRSF" id="PIRSF005901">
    <property type="entry name" value="EF-P"/>
    <property type="match status" value="1"/>
</dbReference>
<evidence type="ECO:0000259" key="2">
    <source>
        <dbReference type="SMART" id="SM00841"/>
    </source>
</evidence>
<sequence length="188" mass="20548">MPKASDLKRGDVVQIDDAPHVVKQLEAKSPSARGAATLYKIRFDNLVSGQKRDASLKGDEFLAEADCQRVQVLFSYIDGDQYVFMNTEGYSQYMLNRASLEDQLYYLTDGLEGITALQVDGNIVTVDLPQSVDLEIVETAPGIKGASASARTKPATLVTGLIVQVPEYIEQGEMIKVNTTNAKFIARA</sequence>
<dbReference type="AlphaFoldDB" id="A0A382JWI1"/>
<dbReference type="InterPro" id="IPR014722">
    <property type="entry name" value="Rib_uL2_dom2"/>
</dbReference>
<dbReference type="Pfam" id="PF08207">
    <property type="entry name" value="EFP_N"/>
    <property type="match status" value="1"/>
</dbReference>
<dbReference type="InterPro" id="IPR015365">
    <property type="entry name" value="Elong-fact-P_C"/>
</dbReference>
<organism evidence="4">
    <name type="scientific">marine metagenome</name>
    <dbReference type="NCBI Taxonomy" id="408172"/>
    <lineage>
        <taxon>unclassified sequences</taxon>
        <taxon>metagenomes</taxon>
        <taxon>ecological metagenomes</taxon>
    </lineage>
</organism>
<feature type="domain" description="Translation elongation factor P/YeiP central" evidence="3">
    <location>
        <begin position="69"/>
        <end position="124"/>
    </location>
</feature>
<dbReference type="HAMAP" id="MF_00646">
    <property type="entry name" value="EFP"/>
    <property type="match status" value="1"/>
</dbReference>
<dbReference type="PROSITE" id="PS01275">
    <property type="entry name" value="EFP"/>
    <property type="match status" value="1"/>
</dbReference>
<dbReference type="GO" id="GO:0043043">
    <property type="term" value="P:peptide biosynthetic process"/>
    <property type="evidence" value="ECO:0007669"/>
    <property type="project" value="InterPro"/>
</dbReference>
<dbReference type="PANTHER" id="PTHR30053:SF14">
    <property type="entry name" value="TRANSLATION ELONGATION FACTOR KOW-LIKE DOMAIN-CONTAINING PROTEIN"/>
    <property type="match status" value="1"/>
</dbReference>
<dbReference type="EMBL" id="UINC01076655">
    <property type="protein sequence ID" value="SVC16025.1"/>
    <property type="molecule type" value="Genomic_DNA"/>
</dbReference>
<dbReference type="InterPro" id="IPR008991">
    <property type="entry name" value="Translation_prot_SH3-like_sf"/>
</dbReference>
<dbReference type="FunFam" id="2.40.50.140:FF:000004">
    <property type="entry name" value="Elongation factor P"/>
    <property type="match status" value="1"/>
</dbReference>
<dbReference type="InterPro" id="IPR013852">
    <property type="entry name" value="Transl_elong_P/YeiP_CS"/>
</dbReference>
<dbReference type="SMART" id="SM01185">
    <property type="entry name" value="EFP"/>
    <property type="match status" value="1"/>
</dbReference>
<dbReference type="Pfam" id="PF09285">
    <property type="entry name" value="Elong-fact-P_C"/>
    <property type="match status" value="1"/>
</dbReference>
<name>A0A382JWI1_9ZZZZ</name>
<dbReference type="CDD" id="cd04470">
    <property type="entry name" value="S1_EF-P_repeat_1"/>
    <property type="match status" value="1"/>
</dbReference>
<dbReference type="InterPro" id="IPR011897">
    <property type="entry name" value="Transl_elong_p-like_YeiP"/>
</dbReference>
<accession>A0A382JWI1</accession>
<evidence type="ECO:0000256" key="1">
    <source>
        <dbReference type="ARBA" id="ARBA00009479"/>
    </source>
</evidence>
<dbReference type="SUPFAM" id="SSF50104">
    <property type="entry name" value="Translation proteins SH3-like domain"/>
    <property type="match status" value="1"/>
</dbReference>
<dbReference type="CDD" id="cd05794">
    <property type="entry name" value="S1_EF-P_repeat_2"/>
    <property type="match status" value="1"/>
</dbReference>
<protein>
    <recommendedName>
        <fullName evidence="5">Elongation factor P-like protein</fullName>
    </recommendedName>
</protein>
<comment type="similarity">
    <text evidence="1">Belongs to the elongation factor P family.</text>
</comment>
<dbReference type="NCBIfam" id="NF001810">
    <property type="entry name" value="PRK00529.1"/>
    <property type="match status" value="1"/>
</dbReference>
<dbReference type="InterPro" id="IPR012340">
    <property type="entry name" value="NA-bd_OB-fold"/>
</dbReference>
<dbReference type="Gene3D" id="2.30.30.30">
    <property type="match status" value="1"/>
</dbReference>